<reference evidence="7" key="1">
    <citation type="submission" date="2017-09" db="EMBL/GenBank/DDBJ databases">
        <title>Depth-based differentiation of microbial function through sediment-hosted aquifers and enrichment of novel symbionts in the deep terrestrial subsurface.</title>
        <authorList>
            <person name="Probst A.J."/>
            <person name="Ladd B."/>
            <person name="Jarett J.K."/>
            <person name="Geller-Mcgrath D.E."/>
            <person name="Sieber C.M.K."/>
            <person name="Emerson J.B."/>
            <person name="Anantharaman K."/>
            <person name="Thomas B.C."/>
            <person name="Malmstrom R."/>
            <person name="Stieglmeier M."/>
            <person name="Klingl A."/>
            <person name="Woyke T."/>
            <person name="Ryan C.M."/>
            <person name="Banfield J.F."/>
        </authorList>
    </citation>
    <scope>NUCLEOTIDE SEQUENCE [LARGE SCALE GENOMIC DNA]</scope>
</reference>
<gene>
    <name evidence="6" type="ORF">COS11_01700</name>
</gene>
<feature type="domain" description="Asparagine synthetase" evidence="5">
    <location>
        <begin position="74"/>
        <end position="453"/>
    </location>
</feature>
<dbReference type="InterPro" id="IPR051786">
    <property type="entry name" value="ASN_synthetase/amidase"/>
</dbReference>
<evidence type="ECO:0000313" key="7">
    <source>
        <dbReference type="Proteomes" id="UP000228886"/>
    </source>
</evidence>
<feature type="non-terminal residue" evidence="6">
    <location>
        <position position="1"/>
    </location>
</feature>
<evidence type="ECO:0000259" key="5">
    <source>
        <dbReference type="Pfam" id="PF00733"/>
    </source>
</evidence>
<evidence type="ECO:0000256" key="1">
    <source>
        <dbReference type="ARBA" id="ARBA00005187"/>
    </source>
</evidence>
<dbReference type="EMBL" id="PETL01000085">
    <property type="protein sequence ID" value="PIV64532.1"/>
    <property type="molecule type" value="Genomic_DNA"/>
</dbReference>
<dbReference type="Proteomes" id="UP000228886">
    <property type="component" value="Unassembled WGS sequence"/>
</dbReference>
<dbReference type="PANTHER" id="PTHR43284:SF1">
    <property type="entry name" value="ASPARAGINE SYNTHETASE"/>
    <property type="match status" value="1"/>
</dbReference>
<dbReference type="SUPFAM" id="SSF52402">
    <property type="entry name" value="Adenine nucleotide alpha hydrolases-like"/>
    <property type="match status" value="1"/>
</dbReference>
<dbReference type="GO" id="GO:0004066">
    <property type="term" value="F:asparagine synthase (glutamine-hydrolyzing) activity"/>
    <property type="evidence" value="ECO:0007669"/>
    <property type="project" value="UniProtKB-EC"/>
</dbReference>
<dbReference type="AlphaFoldDB" id="A0A2M7E9V5"/>
<accession>A0A2M7E9V5</accession>
<proteinExistence type="inferred from homology"/>
<sequence>GYLDHTEETFFSGIRQLSAAHYLIIKNDNLEIKRYWELEKNIGRDESRPYNKPGVMNHAPTISYKKTEEYAERFRELFIDSVRLRLRADVPVGTCLSGGLDSSSIVCVANNLLHQGFGPSLGNRQQSFSAVYKEEKYDERKFIEEVVEKTNIQSHYTFPKGEDLLEDLDKLIWHQEEPFCSTSIYAQWQVFKIARENNAKVMLDGQGGDETLAGYHSYYLYYLADLLKSFRPISFLQTLISHCRNHSLSFLPALAHAIGFTFPDSVKLKVKKITRKETAGLNWLNEDFTQRYQYPSLPIKYKTHLENILYQALFYNGLPSLLHYEDRNSMAFSIEARVPFLDYRLVEFLFSLPISQKIHYGTTKVVLRNSMEGILPEKIRNRRDKIGFATPEENWFRTSLKKPIEEIIHSKSFQKRPYFNVEFIKKAFATHCKDKKNISQTIWRWVNLELWMRKFIE</sequence>
<dbReference type="InterPro" id="IPR001962">
    <property type="entry name" value="Asn_synthase"/>
</dbReference>
<protein>
    <recommendedName>
        <fullName evidence="3">asparagine synthase (glutamine-hydrolyzing)</fullName>
        <ecNumber evidence="3">6.3.5.4</ecNumber>
    </recommendedName>
</protein>
<dbReference type="GO" id="GO:0005829">
    <property type="term" value="C:cytosol"/>
    <property type="evidence" value="ECO:0007669"/>
    <property type="project" value="TreeGrafter"/>
</dbReference>
<evidence type="ECO:0000256" key="3">
    <source>
        <dbReference type="ARBA" id="ARBA00012737"/>
    </source>
</evidence>
<comment type="caution">
    <text evidence="6">The sequence shown here is derived from an EMBL/GenBank/DDBJ whole genome shotgun (WGS) entry which is preliminary data.</text>
</comment>
<evidence type="ECO:0000256" key="2">
    <source>
        <dbReference type="ARBA" id="ARBA00005752"/>
    </source>
</evidence>
<dbReference type="PANTHER" id="PTHR43284">
    <property type="entry name" value="ASPARAGINE SYNTHETASE (GLUTAMINE-HYDROLYZING)"/>
    <property type="match status" value="1"/>
</dbReference>
<comment type="similarity">
    <text evidence="2">Belongs to the asparagine synthetase family.</text>
</comment>
<name>A0A2M7E9V5_9BACT</name>
<organism evidence="6 7">
    <name type="scientific">bacterium (Candidatus Ratteibacteria) CG01_land_8_20_14_3_00_40_19</name>
    <dbReference type="NCBI Taxonomy" id="2014290"/>
    <lineage>
        <taxon>Bacteria</taxon>
        <taxon>Candidatus Ratteibacteria</taxon>
    </lineage>
</organism>
<dbReference type="Pfam" id="PF00733">
    <property type="entry name" value="Asn_synthase"/>
    <property type="match status" value="1"/>
</dbReference>
<dbReference type="EC" id="6.3.5.4" evidence="3"/>
<comment type="catalytic activity">
    <reaction evidence="4">
        <text>L-aspartate + L-glutamine + ATP + H2O = L-asparagine + L-glutamate + AMP + diphosphate + H(+)</text>
        <dbReference type="Rhea" id="RHEA:12228"/>
        <dbReference type="ChEBI" id="CHEBI:15377"/>
        <dbReference type="ChEBI" id="CHEBI:15378"/>
        <dbReference type="ChEBI" id="CHEBI:29985"/>
        <dbReference type="ChEBI" id="CHEBI:29991"/>
        <dbReference type="ChEBI" id="CHEBI:30616"/>
        <dbReference type="ChEBI" id="CHEBI:33019"/>
        <dbReference type="ChEBI" id="CHEBI:58048"/>
        <dbReference type="ChEBI" id="CHEBI:58359"/>
        <dbReference type="ChEBI" id="CHEBI:456215"/>
        <dbReference type="EC" id="6.3.5.4"/>
    </reaction>
</comment>
<dbReference type="CDD" id="cd01991">
    <property type="entry name" value="Asn_synthase_B_C"/>
    <property type="match status" value="1"/>
</dbReference>
<dbReference type="InterPro" id="IPR014729">
    <property type="entry name" value="Rossmann-like_a/b/a_fold"/>
</dbReference>
<evidence type="ECO:0000256" key="4">
    <source>
        <dbReference type="ARBA" id="ARBA00048741"/>
    </source>
</evidence>
<dbReference type="InterPro" id="IPR006426">
    <property type="entry name" value="Asn_synth_AEB"/>
</dbReference>
<dbReference type="PIRSF" id="PIRSF001589">
    <property type="entry name" value="Asn_synthetase_glu-h"/>
    <property type="match status" value="1"/>
</dbReference>
<comment type="pathway">
    <text evidence="1">Amino-acid biosynthesis; L-asparagine biosynthesis; L-asparagine from L-aspartate (L-Gln route): step 1/1.</text>
</comment>
<dbReference type="GO" id="GO:0006529">
    <property type="term" value="P:asparagine biosynthetic process"/>
    <property type="evidence" value="ECO:0007669"/>
    <property type="project" value="InterPro"/>
</dbReference>
<evidence type="ECO:0000313" key="6">
    <source>
        <dbReference type="EMBL" id="PIV64532.1"/>
    </source>
</evidence>
<dbReference type="Gene3D" id="3.40.50.620">
    <property type="entry name" value="HUPs"/>
    <property type="match status" value="1"/>
</dbReference>